<reference evidence="2 3" key="1">
    <citation type="journal article" date="2019" name="Commun. Biol.">
        <title>The bagworm genome reveals a unique fibroin gene that provides high tensile strength.</title>
        <authorList>
            <person name="Kono N."/>
            <person name="Nakamura H."/>
            <person name="Ohtoshi R."/>
            <person name="Tomita M."/>
            <person name="Numata K."/>
            <person name="Arakawa K."/>
        </authorList>
    </citation>
    <scope>NUCLEOTIDE SEQUENCE [LARGE SCALE GENOMIC DNA]</scope>
</reference>
<feature type="compositionally biased region" description="Low complexity" evidence="1">
    <location>
        <begin position="36"/>
        <end position="57"/>
    </location>
</feature>
<sequence>MDPGSPSLLWPMRLTKPAVASTASEEQKPSEDRAQSPSLAERLASAPASPSSLSSPSSPAPPSLAVPAPPSHQFQAALVAEKYLLLEQVEGSSLCRCVDVRTQEEYVCKLNGCAGAACVCSDETAVWVSIVKARLERDGSLVRTRQGRVKQHFRC</sequence>
<evidence type="ECO:0000256" key="1">
    <source>
        <dbReference type="SAM" id="MobiDB-lite"/>
    </source>
</evidence>
<dbReference type="OrthoDB" id="410920at2759"/>
<dbReference type="Gene3D" id="3.30.200.20">
    <property type="entry name" value="Phosphorylase Kinase, domain 1"/>
    <property type="match status" value="1"/>
</dbReference>
<proteinExistence type="predicted"/>
<accession>A0A4C1WKD9</accession>
<organism evidence="2 3">
    <name type="scientific">Eumeta variegata</name>
    <name type="common">Bagworm moth</name>
    <name type="synonym">Eumeta japonica</name>
    <dbReference type="NCBI Taxonomy" id="151549"/>
    <lineage>
        <taxon>Eukaryota</taxon>
        <taxon>Metazoa</taxon>
        <taxon>Ecdysozoa</taxon>
        <taxon>Arthropoda</taxon>
        <taxon>Hexapoda</taxon>
        <taxon>Insecta</taxon>
        <taxon>Pterygota</taxon>
        <taxon>Neoptera</taxon>
        <taxon>Endopterygota</taxon>
        <taxon>Lepidoptera</taxon>
        <taxon>Glossata</taxon>
        <taxon>Ditrysia</taxon>
        <taxon>Tineoidea</taxon>
        <taxon>Psychidae</taxon>
        <taxon>Oiketicinae</taxon>
        <taxon>Eumeta</taxon>
    </lineage>
</organism>
<dbReference type="AlphaFoldDB" id="A0A4C1WKD9"/>
<comment type="caution">
    <text evidence="2">The sequence shown here is derived from an EMBL/GenBank/DDBJ whole genome shotgun (WGS) entry which is preliminary data.</text>
</comment>
<name>A0A4C1WKD9_EUMVA</name>
<evidence type="ECO:0000313" key="3">
    <source>
        <dbReference type="Proteomes" id="UP000299102"/>
    </source>
</evidence>
<dbReference type="EMBL" id="BGZK01000592">
    <property type="protein sequence ID" value="GBP51916.1"/>
    <property type="molecule type" value="Genomic_DNA"/>
</dbReference>
<evidence type="ECO:0000313" key="2">
    <source>
        <dbReference type="EMBL" id="GBP51916.1"/>
    </source>
</evidence>
<feature type="region of interest" description="Disordered" evidence="1">
    <location>
        <begin position="1"/>
        <end position="68"/>
    </location>
</feature>
<dbReference type="Proteomes" id="UP000299102">
    <property type="component" value="Unassembled WGS sequence"/>
</dbReference>
<keyword evidence="3" id="KW-1185">Reference proteome</keyword>
<feature type="compositionally biased region" description="Pro residues" evidence="1">
    <location>
        <begin position="58"/>
        <end position="68"/>
    </location>
</feature>
<gene>
    <name evidence="2" type="ORF">EVAR_80010_1</name>
</gene>
<feature type="compositionally biased region" description="Basic and acidic residues" evidence="1">
    <location>
        <begin position="25"/>
        <end position="34"/>
    </location>
</feature>
<protein>
    <submittedName>
        <fullName evidence="2">Uncharacterized protein</fullName>
    </submittedName>
</protein>